<dbReference type="PANTHER" id="PTHR31471">
    <property type="entry name" value="OS02G0116800 PROTEIN"/>
    <property type="match status" value="1"/>
</dbReference>
<evidence type="ECO:0000256" key="1">
    <source>
        <dbReference type="ARBA" id="ARBA00005711"/>
    </source>
</evidence>
<evidence type="ECO:0000313" key="6">
    <source>
        <dbReference type="RefSeq" id="XP_022151055.1"/>
    </source>
</evidence>
<keyword evidence="5" id="KW-1185">Reference proteome</keyword>
<reference evidence="6 7" key="1">
    <citation type="submission" date="2025-04" db="UniProtKB">
        <authorList>
            <consortium name="RefSeq"/>
        </authorList>
    </citation>
    <scope>IDENTIFICATION</scope>
    <source>
        <strain evidence="6 7">OHB3-1</strain>
    </source>
</reference>
<dbReference type="OrthoDB" id="1879425at2759"/>
<dbReference type="Proteomes" id="UP000504603">
    <property type="component" value="Unplaced"/>
</dbReference>
<feature type="compositionally biased region" description="Basic and acidic residues" evidence="3">
    <location>
        <begin position="38"/>
        <end position="53"/>
    </location>
</feature>
<dbReference type="Pfam" id="PF03763">
    <property type="entry name" value="Remorin_C"/>
    <property type="match status" value="1"/>
</dbReference>
<feature type="region of interest" description="Disordered" evidence="3">
    <location>
        <begin position="82"/>
        <end position="251"/>
    </location>
</feature>
<evidence type="ECO:0000313" key="5">
    <source>
        <dbReference type="Proteomes" id="UP000504603"/>
    </source>
</evidence>
<dbReference type="AlphaFoldDB" id="A0A6J1DA64"/>
<feature type="compositionally biased region" description="Polar residues" evidence="3">
    <location>
        <begin position="226"/>
        <end position="248"/>
    </location>
</feature>
<gene>
    <name evidence="6" type="primary">LOC111019079</name>
    <name evidence="7" type="synonym">LOC111023919</name>
</gene>
<dbReference type="InterPro" id="IPR005516">
    <property type="entry name" value="Remorin_C"/>
</dbReference>
<accession>A0A6J1DA64</accession>
<dbReference type="RefSeq" id="XP_022151055.1">
    <property type="nucleotide sequence ID" value="XM_022295363.1"/>
</dbReference>
<evidence type="ECO:0000256" key="2">
    <source>
        <dbReference type="SAM" id="Coils"/>
    </source>
</evidence>
<feature type="coiled-coil region" evidence="2">
    <location>
        <begin position="303"/>
        <end position="330"/>
    </location>
</feature>
<keyword evidence="2" id="KW-0175">Coiled coil</keyword>
<organism evidence="5 6">
    <name type="scientific">Momordica charantia</name>
    <name type="common">Bitter gourd</name>
    <name type="synonym">Balsam pear</name>
    <dbReference type="NCBI Taxonomy" id="3673"/>
    <lineage>
        <taxon>Eukaryota</taxon>
        <taxon>Viridiplantae</taxon>
        <taxon>Streptophyta</taxon>
        <taxon>Embryophyta</taxon>
        <taxon>Tracheophyta</taxon>
        <taxon>Spermatophyta</taxon>
        <taxon>Magnoliopsida</taxon>
        <taxon>eudicotyledons</taxon>
        <taxon>Gunneridae</taxon>
        <taxon>Pentapetalae</taxon>
        <taxon>rosids</taxon>
        <taxon>fabids</taxon>
        <taxon>Cucurbitales</taxon>
        <taxon>Cucurbitaceae</taxon>
        <taxon>Momordiceae</taxon>
        <taxon>Momordica</taxon>
    </lineage>
</organism>
<feature type="compositionally biased region" description="Pro residues" evidence="3">
    <location>
        <begin position="207"/>
        <end position="224"/>
    </location>
</feature>
<feature type="domain" description="Remorin C-terminal" evidence="4">
    <location>
        <begin position="246"/>
        <end position="350"/>
    </location>
</feature>
<dbReference type="GeneID" id="111019079"/>
<dbReference type="PANTHER" id="PTHR31471:SF51">
    <property type="entry name" value="REMORIN FAMILY PROTEIN"/>
    <property type="match status" value="1"/>
</dbReference>
<dbReference type="RefSeq" id="XP_022157120.1">
    <property type="nucleotide sequence ID" value="XM_022301428.1"/>
</dbReference>
<proteinExistence type="inferred from homology"/>
<evidence type="ECO:0000313" key="7">
    <source>
        <dbReference type="RefSeq" id="XP_022157120.1"/>
    </source>
</evidence>
<feature type="compositionally biased region" description="Polar residues" evidence="3">
    <location>
        <begin position="161"/>
        <end position="177"/>
    </location>
</feature>
<protein>
    <submittedName>
        <fullName evidence="6 7">Remorin 4.1-like isoform X1</fullName>
    </submittedName>
</protein>
<feature type="region of interest" description="Disordered" evidence="3">
    <location>
        <begin position="1"/>
        <end position="62"/>
    </location>
</feature>
<evidence type="ECO:0000259" key="4">
    <source>
        <dbReference type="Pfam" id="PF03763"/>
    </source>
</evidence>
<dbReference type="KEGG" id="mcha:111023919"/>
<feature type="compositionally biased region" description="Basic and acidic residues" evidence="3">
    <location>
        <begin position="93"/>
        <end position="106"/>
    </location>
</feature>
<evidence type="ECO:0000256" key="3">
    <source>
        <dbReference type="SAM" id="MobiDB-lite"/>
    </source>
</evidence>
<sequence>MDSLLMQMRAKYPRARPHNREEQGSSREINLPPQKSQSFKEKKTAGRWLREQFSRQMSGDNELSDDGILEHVAAVAAAVFAVHSVNEDQSEIATRKINSDRRDRETSSSAKIKYIKDDDTRPLAPRPAPDPSKVSRRPSNKDPGEGSDGKQKQKPTDQKLTDPSSSLSMRKTPTFSDNKPDIISGSRKFSEPQKPAVLPTPTRIPTSRPPTPTPTPRPPTPPISRKPSNSTGPPETKETNPSNPTQTKADFWEKAEMAKIRNKSEKVNETISYWETKKREKAMRKLEESQAVGVKRRKREKGRKKFEEDMEFIKQIAAEARAKAEEKRRNDTLKVKQKADVLRETGDLPVTCYCC</sequence>
<name>A0A6J1DA64_MOMCH</name>
<feature type="compositionally biased region" description="Basic and acidic residues" evidence="3">
    <location>
        <begin position="139"/>
        <end position="160"/>
    </location>
</feature>
<dbReference type="KEGG" id="mcha:111019079"/>
<comment type="similarity">
    <text evidence="1">Belongs to the remorin family.</text>
</comment>